<protein>
    <submittedName>
        <fullName evidence="2">Uncharacterized protein</fullName>
    </submittedName>
</protein>
<organism evidence="2 3">
    <name type="scientific">Nostoc sphaeroides CCNUC1</name>
    <dbReference type="NCBI Taxonomy" id="2653204"/>
    <lineage>
        <taxon>Bacteria</taxon>
        <taxon>Bacillati</taxon>
        <taxon>Cyanobacteriota</taxon>
        <taxon>Cyanophyceae</taxon>
        <taxon>Nostocales</taxon>
        <taxon>Nostocaceae</taxon>
        <taxon>Nostoc</taxon>
    </lineage>
</organism>
<name>A0A5P8WJX4_9NOSO</name>
<dbReference type="KEGG" id="nsh:GXM_09643"/>
<feature type="region of interest" description="Disordered" evidence="1">
    <location>
        <begin position="1"/>
        <end position="22"/>
    </location>
</feature>
<dbReference type="Proteomes" id="UP000326678">
    <property type="component" value="Chromosome Gxm2"/>
</dbReference>
<sequence>MIFRGDRSTNGLPLANLALRPHPSNQIPTTTQAQVNSRSSQLVALQHHQHIGY</sequence>
<accession>A0A5P8WJX4</accession>
<evidence type="ECO:0000313" key="2">
    <source>
        <dbReference type="EMBL" id="QFS52149.1"/>
    </source>
</evidence>
<keyword evidence="3" id="KW-1185">Reference proteome</keyword>
<dbReference type="AlphaFoldDB" id="A0A5P8WJX4"/>
<evidence type="ECO:0000256" key="1">
    <source>
        <dbReference type="SAM" id="MobiDB-lite"/>
    </source>
</evidence>
<evidence type="ECO:0000313" key="3">
    <source>
        <dbReference type="Proteomes" id="UP000326678"/>
    </source>
</evidence>
<dbReference type="EMBL" id="CP045227">
    <property type="protein sequence ID" value="QFS52149.1"/>
    <property type="molecule type" value="Genomic_DNA"/>
</dbReference>
<proteinExistence type="predicted"/>
<reference evidence="2 3" key="1">
    <citation type="submission" date="2019-10" db="EMBL/GenBank/DDBJ databases">
        <title>Genomic and transcriptomic insights into the perfect genentic adaptation of a filamentous nitrogen-fixing cyanobacterium to rice fields.</title>
        <authorList>
            <person name="Chen Z."/>
        </authorList>
    </citation>
    <scope>NUCLEOTIDE SEQUENCE [LARGE SCALE GENOMIC DNA]</scope>
    <source>
        <strain evidence="2">CCNUC1</strain>
    </source>
</reference>
<gene>
    <name evidence="2" type="ORF">GXM_09643</name>
</gene>